<protein>
    <recommendedName>
        <fullName evidence="2">Tachylectin 2 domain-containing protein</fullName>
    </recommendedName>
</protein>
<accession>A0A916ZJY6</accession>
<keyword evidence="1" id="KW-0175">Coiled coil</keyword>
<evidence type="ECO:0000259" key="2">
    <source>
        <dbReference type="Pfam" id="PF14517"/>
    </source>
</evidence>
<reference evidence="3" key="1">
    <citation type="journal article" date="2014" name="Int. J. Syst. Evol. Microbiol.">
        <title>Complete genome sequence of Corynebacterium casei LMG S-19264T (=DSM 44701T), isolated from a smear-ripened cheese.</title>
        <authorList>
            <consortium name="US DOE Joint Genome Institute (JGI-PGF)"/>
            <person name="Walter F."/>
            <person name="Albersmeier A."/>
            <person name="Kalinowski J."/>
            <person name="Ruckert C."/>
        </authorList>
    </citation>
    <scope>NUCLEOTIDE SEQUENCE</scope>
    <source>
        <strain evidence="3">CGMCC 1.15519</strain>
    </source>
</reference>
<dbReference type="InterPro" id="IPR023294">
    <property type="entry name" value="Tachylectin2"/>
</dbReference>
<name>A0A916ZJY6_9SPHN</name>
<reference evidence="3" key="2">
    <citation type="submission" date="2020-09" db="EMBL/GenBank/DDBJ databases">
        <authorList>
            <person name="Sun Q."/>
            <person name="Zhou Y."/>
        </authorList>
    </citation>
    <scope>NUCLEOTIDE SEQUENCE</scope>
    <source>
        <strain evidence="3">CGMCC 1.15519</strain>
    </source>
</reference>
<dbReference type="Gene3D" id="2.115.10.10">
    <property type="entry name" value="Tachylectin 2"/>
    <property type="match status" value="2"/>
</dbReference>
<dbReference type="EMBL" id="BMJM01000001">
    <property type="protein sequence ID" value="GGE01715.1"/>
    <property type="molecule type" value="Genomic_DNA"/>
</dbReference>
<gene>
    <name evidence="3" type="ORF">GCM10011529_05090</name>
</gene>
<evidence type="ECO:0000256" key="1">
    <source>
        <dbReference type="SAM" id="Coils"/>
    </source>
</evidence>
<comment type="caution">
    <text evidence="3">The sequence shown here is derived from an EMBL/GenBank/DDBJ whole genome shotgun (WGS) entry which is preliminary data.</text>
</comment>
<keyword evidence="4" id="KW-1185">Reference proteome</keyword>
<evidence type="ECO:0000313" key="3">
    <source>
        <dbReference type="EMBL" id="GGE01715.1"/>
    </source>
</evidence>
<sequence length="591" mass="65796">MGEQTKTLETIVEVIPVYGTVIKTAIPVFEFAHNFGRSTPTEQALAALQKQIDALVAALEEVNRRLDVHARRIVKIENERHVDKLMTLGRELQRIAVRILLDSADAKERTLLAFDAVALANRFLDEPDIWEWTDIGITRDFDADGNFVRDHVDIRLPDFKSHLALPLYANALMSLLVAIDMDTKGDPATVERRYDQTLDRHIAAVLTRDGWDELNDPPVTFAEMIRARITCRPFPLNKFAARGECIFGIVCENVMERRSTNIRDVTIQLADQGPSVLCTVNPDIGQSDEEDIEGEKGVLVLTELGGMMRRVRDTGSLREPFVGRFVMSPTPALAVLYGLRHDGGLDWYRQAPPGAPGTPANWQGPIRTHNGFQDYLKIFPGGGNDIYALRRDGVLQWWTHDDFNDGGPRWTGPRDITFGWTNPSILSVTPGGDRVLYRLDDSDAFGNGGLTWLRHDGVTTGVAANAWSGPLVVHSDFAKYVRLFSANEGVVYGVAADGQLMWHRHKGFRTGTNVWEGPRPVGTGWQNFRDVFATDGGVIYAQHADGTLMRYVHLGWETGVFRWIDPVPVAFGVGGYKQVITLMSRSPAPIG</sequence>
<dbReference type="AlphaFoldDB" id="A0A916ZJY6"/>
<dbReference type="Pfam" id="PF14517">
    <property type="entry name" value="Tachylectin"/>
    <property type="match status" value="1"/>
</dbReference>
<proteinExistence type="predicted"/>
<dbReference type="Proteomes" id="UP000635071">
    <property type="component" value="Unassembled WGS sequence"/>
</dbReference>
<dbReference type="RefSeq" id="WP_188761326.1">
    <property type="nucleotide sequence ID" value="NZ_BMJM01000001.1"/>
</dbReference>
<feature type="domain" description="Tachylectin 2" evidence="2">
    <location>
        <begin position="416"/>
        <end position="551"/>
    </location>
</feature>
<feature type="coiled-coil region" evidence="1">
    <location>
        <begin position="45"/>
        <end position="79"/>
    </location>
</feature>
<evidence type="ECO:0000313" key="4">
    <source>
        <dbReference type="Proteomes" id="UP000635071"/>
    </source>
</evidence>
<organism evidence="3 4">
    <name type="scientific">Sandarakinorhabdus glacialis</name>
    <dbReference type="NCBI Taxonomy" id="1614636"/>
    <lineage>
        <taxon>Bacteria</taxon>
        <taxon>Pseudomonadati</taxon>
        <taxon>Pseudomonadota</taxon>
        <taxon>Alphaproteobacteria</taxon>
        <taxon>Sphingomonadales</taxon>
        <taxon>Sphingosinicellaceae</taxon>
        <taxon>Sandarakinorhabdus</taxon>
    </lineage>
</organism>